<dbReference type="Pfam" id="PF21688">
    <property type="entry name" value="FAD-depend_C"/>
    <property type="match status" value="1"/>
</dbReference>
<keyword evidence="3" id="KW-1185">Reference proteome</keyword>
<reference evidence="3" key="1">
    <citation type="submission" date="2017-02" db="EMBL/GenBank/DDBJ databases">
        <authorList>
            <person name="Varghese N."/>
            <person name="Submissions S."/>
        </authorList>
    </citation>
    <scope>NUCLEOTIDE SEQUENCE [LARGE SCALE GENOMIC DNA]</scope>
    <source>
        <strain evidence="3">ATCC 25662</strain>
    </source>
</reference>
<gene>
    <name evidence="2" type="ORF">SAMN02745191_2192</name>
</gene>
<dbReference type="EMBL" id="FUWY01000007">
    <property type="protein sequence ID" value="SJZ95529.1"/>
    <property type="molecule type" value="Genomic_DNA"/>
</dbReference>
<dbReference type="InterPro" id="IPR036188">
    <property type="entry name" value="FAD/NAD-bd_sf"/>
</dbReference>
<evidence type="ECO:0000259" key="1">
    <source>
        <dbReference type="Pfam" id="PF21688"/>
    </source>
</evidence>
<dbReference type="InterPro" id="IPR028348">
    <property type="entry name" value="FAD-binding_protein"/>
</dbReference>
<dbReference type="Proteomes" id="UP000243297">
    <property type="component" value="Unassembled WGS sequence"/>
</dbReference>
<dbReference type="RefSeq" id="WP_078712585.1">
    <property type="nucleotide sequence ID" value="NZ_FUWY01000007.1"/>
</dbReference>
<dbReference type="PIRSF" id="PIRSF038984">
    <property type="entry name" value="FAD_binding_protein"/>
    <property type="match status" value="1"/>
</dbReference>
<evidence type="ECO:0000313" key="2">
    <source>
        <dbReference type="EMBL" id="SJZ95529.1"/>
    </source>
</evidence>
<organism evidence="2 3">
    <name type="scientific">Anaerorhabdus furcosa</name>
    <dbReference type="NCBI Taxonomy" id="118967"/>
    <lineage>
        <taxon>Bacteria</taxon>
        <taxon>Bacillati</taxon>
        <taxon>Bacillota</taxon>
        <taxon>Erysipelotrichia</taxon>
        <taxon>Erysipelotrichales</taxon>
        <taxon>Erysipelotrichaceae</taxon>
        <taxon>Anaerorhabdus</taxon>
    </lineage>
</organism>
<accession>A0A1T4PVP6</accession>
<name>A0A1T4PVP6_9FIRM</name>
<proteinExistence type="predicted"/>
<dbReference type="Gene3D" id="3.50.50.60">
    <property type="entry name" value="FAD/NAD(P)-binding domain"/>
    <property type="match status" value="2"/>
</dbReference>
<dbReference type="SUPFAM" id="SSF51905">
    <property type="entry name" value="FAD/NAD(P)-binding domain"/>
    <property type="match status" value="1"/>
</dbReference>
<protein>
    <recommendedName>
        <fullName evidence="1">FAD-dependent protein C-terminal domain-containing protein</fullName>
    </recommendedName>
</protein>
<evidence type="ECO:0000313" key="3">
    <source>
        <dbReference type="Proteomes" id="UP000243297"/>
    </source>
</evidence>
<dbReference type="AlphaFoldDB" id="A0A1T4PVP6"/>
<dbReference type="InterPro" id="IPR049516">
    <property type="entry name" value="FAD-depend_C"/>
</dbReference>
<dbReference type="OrthoDB" id="9772594at2"/>
<feature type="domain" description="FAD-dependent protein C-terminal" evidence="1">
    <location>
        <begin position="274"/>
        <end position="469"/>
    </location>
</feature>
<dbReference type="Gene3D" id="3.30.70.2700">
    <property type="match status" value="1"/>
</dbReference>
<dbReference type="PANTHER" id="PTHR42842">
    <property type="entry name" value="FAD/NAD(P)-BINDING OXIDOREDUCTASE"/>
    <property type="match status" value="1"/>
</dbReference>
<dbReference type="PANTHER" id="PTHR42842:SF3">
    <property type="entry name" value="FAD_NAD(P)-BINDING OXIDOREDUCTASE FAMILY PROTEIN"/>
    <property type="match status" value="1"/>
</dbReference>
<sequence length="522" mass="57975">MLLINQIKCTLDDECTKETISRKIGCPIQDIISFKINKESIDARKDEIHFVYTVQADVKNESRYIKRKDVSLYEPTPYVFPTLDKPITHRPIVVGFGPSGMFAGLYLAEAGCKPIIFERGSAIENRIHDVDAFWNEGILNTESNVQFGEGGAGTFSDGKLTTRIKDPRVTKVIEELIEAGADEDIAYVAHPHIGTDQLRGIVKNIRNKIIQLGGEIHFNTKFENLILSDNQIVGVQAGGITYDTDTVFLCAGHSAKDTYESLYNQSVYIEPKGFAVGLRVEHKQDFINHMQYGSHANHPRLKTAEYRITHTANNGRGVYSFCMCPGGYVISSSNNENTIVINGMSEHDRNQENANSALLVQVHQEDFYKNSPFDGFNYQHELEAKAFQLGNGQYKAPIQLVSDYLENKVTTELKGVTPSYSLGTTFANLQELFSSEINEAMVEALTYFEKRMPGFSSGDAVFTGVETRSSSPIRVLRNAQLESTSTPNLYPCGEGAGYAGGIVSSAVDGLRCAEQFIRKISY</sequence>